<protein>
    <submittedName>
        <fullName evidence="3">ATP-binding protein</fullName>
    </submittedName>
</protein>
<keyword evidence="3" id="KW-0067">ATP-binding</keyword>
<organism evidence="3 4">
    <name type="scientific">Metabacillus elymi</name>
    <dbReference type="NCBI Taxonomy" id="2745198"/>
    <lineage>
        <taxon>Bacteria</taxon>
        <taxon>Bacillati</taxon>
        <taxon>Bacillota</taxon>
        <taxon>Bacilli</taxon>
        <taxon>Bacillales</taxon>
        <taxon>Bacillaceae</taxon>
        <taxon>Metabacillus</taxon>
    </lineage>
</organism>
<evidence type="ECO:0000259" key="2">
    <source>
        <dbReference type="Pfam" id="PF01078"/>
    </source>
</evidence>
<dbReference type="Proteomes" id="UP000515490">
    <property type="component" value="Chromosome"/>
</dbReference>
<keyword evidence="3" id="KW-0547">Nucleotide-binding</keyword>
<keyword evidence="4" id="KW-1185">Reference proteome</keyword>
<feature type="compositionally biased region" description="Gly residues" evidence="1">
    <location>
        <begin position="17"/>
        <end position="26"/>
    </location>
</feature>
<proteinExistence type="predicted"/>
<sequence length="26" mass="2666">MPPYRHPHHSASAVSIIGGGTNPKPG</sequence>
<evidence type="ECO:0000313" key="4">
    <source>
        <dbReference type="Proteomes" id="UP000515490"/>
    </source>
</evidence>
<evidence type="ECO:0000313" key="3">
    <source>
        <dbReference type="EMBL" id="QNF30875.1"/>
    </source>
</evidence>
<gene>
    <name evidence="3" type="ORF">HUW50_07510</name>
</gene>
<feature type="region of interest" description="Disordered" evidence="1">
    <location>
        <begin position="1"/>
        <end position="26"/>
    </location>
</feature>
<dbReference type="EMBL" id="CP055263">
    <property type="protein sequence ID" value="QNF30875.1"/>
    <property type="molecule type" value="Genomic_DNA"/>
</dbReference>
<evidence type="ECO:0000256" key="1">
    <source>
        <dbReference type="SAM" id="MobiDB-lite"/>
    </source>
</evidence>
<reference evidence="3 4" key="1">
    <citation type="submission" date="2020-06" db="EMBL/GenBank/DDBJ databases">
        <title>Metabacillus dokdonensis sp. nov., isolated from the rhizosphere of Elymus tsukushiensis, a plant native to the Dokdo Islands, Republic of Korea.</title>
        <authorList>
            <person name="Lee S.Y."/>
            <person name="Hwang Y.J."/>
            <person name="Son J.S."/>
            <person name="Ghim S.Y."/>
        </authorList>
    </citation>
    <scope>NUCLEOTIDE SEQUENCE [LARGE SCALE GENOMIC DNA]</scope>
    <source>
        <strain evidence="3 4">KUDC1714</strain>
    </source>
</reference>
<dbReference type="Pfam" id="PF01078">
    <property type="entry name" value="Mg_chelatase"/>
    <property type="match status" value="1"/>
</dbReference>
<accession>A0ABX6SD11</accession>
<dbReference type="InterPro" id="IPR000523">
    <property type="entry name" value="Mg_chelatse_chII-like_cat_dom"/>
</dbReference>
<dbReference type="GO" id="GO:0005524">
    <property type="term" value="F:ATP binding"/>
    <property type="evidence" value="ECO:0007669"/>
    <property type="project" value="UniProtKB-KW"/>
</dbReference>
<feature type="domain" description="Magnesium chelatase ChlI-like catalytic" evidence="2">
    <location>
        <begin position="2"/>
        <end position="26"/>
    </location>
</feature>
<name>A0ABX6SD11_9BACI</name>